<keyword evidence="2" id="KW-1185">Reference proteome</keyword>
<dbReference type="EMBL" id="LSKU01000001">
    <property type="protein sequence ID" value="KXG44072.1"/>
    <property type="molecule type" value="Genomic_DNA"/>
</dbReference>
<dbReference type="RefSeq" id="WP_068725350.1">
    <property type="nucleotide sequence ID" value="NZ_LSKU01000001.1"/>
</dbReference>
<organism evidence="1 2">
    <name type="scientific">Tepidibacillus decaturensis</name>
    <dbReference type="NCBI Taxonomy" id="1413211"/>
    <lineage>
        <taxon>Bacteria</taxon>
        <taxon>Bacillati</taxon>
        <taxon>Bacillota</taxon>
        <taxon>Bacilli</taxon>
        <taxon>Bacillales</taxon>
        <taxon>Bacillaceae</taxon>
        <taxon>Tepidibacillus</taxon>
    </lineage>
</organism>
<reference evidence="1 2" key="1">
    <citation type="submission" date="2016-02" db="EMBL/GenBank/DDBJ databases">
        <title>Draft Genome for Tepidibacillus decaturensis nov. sp. Strain Z9, an Anaerobic, Moderately Thermophilic and Heterotrophic Bacterium from Deep Subsurface of the Illinois Basin, USA.</title>
        <authorList>
            <person name="Dong Y."/>
            <person name="Chang J.Y."/>
            <person name="Sanford R."/>
            <person name="Fouke B.W."/>
        </authorList>
    </citation>
    <scope>NUCLEOTIDE SEQUENCE [LARGE SCALE GENOMIC DNA]</scope>
    <source>
        <strain evidence="1 2">Z9</strain>
    </source>
</reference>
<comment type="caution">
    <text evidence="1">The sequence shown here is derived from an EMBL/GenBank/DDBJ whole genome shotgun (WGS) entry which is preliminary data.</text>
</comment>
<protein>
    <submittedName>
        <fullName evidence="1">Uncharacterized protein</fullName>
    </submittedName>
</protein>
<evidence type="ECO:0000313" key="2">
    <source>
        <dbReference type="Proteomes" id="UP000070352"/>
    </source>
</evidence>
<dbReference type="OrthoDB" id="2679831at2"/>
<sequence>MMKVNDKIYQMKSGKPFELRDIDRLFYACCYLDSNQSFLMEKEKFDVAIVKGIITEQRAAVGL</sequence>
<name>A0A135L4Z6_9BACI</name>
<proteinExistence type="predicted"/>
<dbReference type="Proteomes" id="UP000070352">
    <property type="component" value="Unassembled WGS sequence"/>
</dbReference>
<dbReference type="AlphaFoldDB" id="A0A135L4Z6"/>
<evidence type="ECO:0000313" key="1">
    <source>
        <dbReference type="EMBL" id="KXG44072.1"/>
    </source>
</evidence>
<gene>
    <name evidence="1" type="ORF">U473_08675</name>
</gene>
<accession>A0A135L4Z6</accession>
<dbReference type="STRING" id="1413211.U473_08675"/>